<organism evidence="2 3">
    <name type="scientific">Novipirellula rosea</name>
    <dbReference type="NCBI Taxonomy" id="1031540"/>
    <lineage>
        <taxon>Bacteria</taxon>
        <taxon>Pseudomonadati</taxon>
        <taxon>Planctomycetota</taxon>
        <taxon>Planctomycetia</taxon>
        <taxon>Pirellulales</taxon>
        <taxon>Pirellulaceae</taxon>
        <taxon>Novipirellula</taxon>
    </lineage>
</organism>
<evidence type="ECO:0000313" key="3">
    <source>
        <dbReference type="Proteomes" id="UP001500840"/>
    </source>
</evidence>
<dbReference type="SUPFAM" id="SSF54534">
    <property type="entry name" value="FKBP-like"/>
    <property type="match status" value="1"/>
</dbReference>
<protein>
    <recommendedName>
        <fullName evidence="1">Transcription elongation factor GreA/GreB C-terminal domain-containing protein</fullName>
    </recommendedName>
</protein>
<sequence>MKVINMARKQIIVTKADHKRLQDMKSKESEIFTLVSPDEANIAEGKLSVLAPLGTAILGYRVGDIVRWKVPSGVGRWRVKEILFQPERESVAA</sequence>
<reference evidence="3" key="1">
    <citation type="journal article" date="2019" name="Int. J. Syst. Evol. Microbiol.">
        <title>The Global Catalogue of Microorganisms (GCM) 10K type strain sequencing project: providing services to taxonomists for standard genome sequencing and annotation.</title>
        <authorList>
            <consortium name="The Broad Institute Genomics Platform"/>
            <consortium name="The Broad Institute Genome Sequencing Center for Infectious Disease"/>
            <person name="Wu L."/>
            <person name="Ma J."/>
        </authorList>
    </citation>
    <scope>NUCLEOTIDE SEQUENCE [LARGE SCALE GENOMIC DNA]</scope>
    <source>
        <strain evidence="3">JCM 17759</strain>
    </source>
</reference>
<evidence type="ECO:0000259" key="1">
    <source>
        <dbReference type="Pfam" id="PF01272"/>
    </source>
</evidence>
<dbReference type="Proteomes" id="UP001500840">
    <property type="component" value="Unassembled WGS sequence"/>
</dbReference>
<dbReference type="InterPro" id="IPR001437">
    <property type="entry name" value="Tscrpt_elong_fac_GreA/B_C"/>
</dbReference>
<accession>A0ABP8MSU3</accession>
<name>A0ABP8MSU3_9BACT</name>
<dbReference type="RefSeq" id="WP_345322524.1">
    <property type="nucleotide sequence ID" value="NZ_BAABGA010000031.1"/>
</dbReference>
<comment type="caution">
    <text evidence="2">The sequence shown here is derived from an EMBL/GenBank/DDBJ whole genome shotgun (WGS) entry which is preliminary data.</text>
</comment>
<dbReference type="InterPro" id="IPR036953">
    <property type="entry name" value="GreA/GreB_C_sf"/>
</dbReference>
<dbReference type="Pfam" id="PF01272">
    <property type="entry name" value="GreA_GreB"/>
    <property type="match status" value="1"/>
</dbReference>
<evidence type="ECO:0000313" key="2">
    <source>
        <dbReference type="EMBL" id="GAA4453901.1"/>
    </source>
</evidence>
<dbReference type="EMBL" id="BAABGA010000031">
    <property type="protein sequence ID" value="GAA4453901.1"/>
    <property type="molecule type" value="Genomic_DNA"/>
</dbReference>
<dbReference type="InterPro" id="IPR023459">
    <property type="entry name" value="Tscrpt_elong_fac_GreA/B_fam"/>
</dbReference>
<keyword evidence="3" id="KW-1185">Reference proteome</keyword>
<dbReference type="PANTHER" id="PTHR30437:SF5">
    <property type="entry name" value="REGULATOR OF NUCLEOSIDE DIPHOSPHATE KINASE"/>
    <property type="match status" value="1"/>
</dbReference>
<feature type="domain" description="Transcription elongation factor GreA/GreB C-terminal" evidence="1">
    <location>
        <begin position="21"/>
        <end position="82"/>
    </location>
</feature>
<dbReference type="PANTHER" id="PTHR30437">
    <property type="entry name" value="TRANSCRIPTION ELONGATION FACTOR GREA"/>
    <property type="match status" value="1"/>
</dbReference>
<dbReference type="Gene3D" id="3.10.50.30">
    <property type="entry name" value="Transcription elongation factor, GreA/GreB, C-terminal domain"/>
    <property type="match status" value="1"/>
</dbReference>
<gene>
    <name evidence="2" type="ORF">GCM10023156_25530</name>
</gene>
<proteinExistence type="predicted"/>